<name>A0AAV4Y1N2_CAEEX</name>
<evidence type="ECO:0008006" key="4">
    <source>
        <dbReference type="Google" id="ProtNLM"/>
    </source>
</evidence>
<comment type="caution">
    <text evidence="2">The sequence shown here is derived from an EMBL/GenBank/DDBJ whole genome shotgun (WGS) entry which is preliminary data.</text>
</comment>
<accession>A0AAV4Y1N2</accession>
<organism evidence="2 3">
    <name type="scientific">Caerostris extrusa</name>
    <name type="common">Bark spider</name>
    <name type="synonym">Caerostris bankana</name>
    <dbReference type="NCBI Taxonomy" id="172846"/>
    <lineage>
        <taxon>Eukaryota</taxon>
        <taxon>Metazoa</taxon>
        <taxon>Ecdysozoa</taxon>
        <taxon>Arthropoda</taxon>
        <taxon>Chelicerata</taxon>
        <taxon>Arachnida</taxon>
        <taxon>Araneae</taxon>
        <taxon>Araneomorphae</taxon>
        <taxon>Entelegynae</taxon>
        <taxon>Araneoidea</taxon>
        <taxon>Araneidae</taxon>
        <taxon>Caerostris</taxon>
    </lineage>
</organism>
<protein>
    <recommendedName>
        <fullName evidence="4">Secreted protein</fullName>
    </recommendedName>
</protein>
<proteinExistence type="predicted"/>
<keyword evidence="3" id="KW-1185">Reference proteome</keyword>
<gene>
    <name evidence="2" type="ORF">CEXT_619151</name>
</gene>
<feature type="signal peptide" evidence="1">
    <location>
        <begin position="1"/>
        <end position="18"/>
    </location>
</feature>
<dbReference type="Proteomes" id="UP001054945">
    <property type="component" value="Unassembled WGS sequence"/>
</dbReference>
<keyword evidence="1" id="KW-0732">Signal</keyword>
<reference evidence="2 3" key="1">
    <citation type="submission" date="2021-06" db="EMBL/GenBank/DDBJ databases">
        <title>Caerostris extrusa draft genome.</title>
        <authorList>
            <person name="Kono N."/>
            <person name="Arakawa K."/>
        </authorList>
    </citation>
    <scope>NUCLEOTIDE SEQUENCE [LARGE SCALE GENOMIC DNA]</scope>
</reference>
<evidence type="ECO:0000256" key="1">
    <source>
        <dbReference type="SAM" id="SignalP"/>
    </source>
</evidence>
<sequence>MAAFLSALAIMILGLTESGGNDICSFNRLCTCRKSHHEVICRGVPFSKFPSLSTGTIYQVYLTAPLYTFARGFITDHLAQINPFLSPPPSVLHGGTK</sequence>
<evidence type="ECO:0000313" key="2">
    <source>
        <dbReference type="EMBL" id="GIZ00900.1"/>
    </source>
</evidence>
<dbReference type="EMBL" id="BPLR01018597">
    <property type="protein sequence ID" value="GIZ00900.1"/>
    <property type="molecule type" value="Genomic_DNA"/>
</dbReference>
<evidence type="ECO:0000313" key="3">
    <source>
        <dbReference type="Proteomes" id="UP001054945"/>
    </source>
</evidence>
<feature type="chain" id="PRO_5043472862" description="Secreted protein" evidence="1">
    <location>
        <begin position="19"/>
        <end position="97"/>
    </location>
</feature>
<dbReference type="AlphaFoldDB" id="A0AAV4Y1N2"/>